<dbReference type="Proteomes" id="UP000529795">
    <property type="component" value="Unassembled WGS sequence"/>
</dbReference>
<sequence length="299" mass="32548">MKTMLFGMAAFLATAAVAQQQSTTPVPAEPAAGQQALTTETPENDIVITGYRLRKDLDTTARYPSSINTCNIARRYDNAERQAKCAARSKLSDRSLLRKVVDGEFNSSRHAYAQDRLARIYATCGEGSAALVRTGAEANELQAASAMGGDTSGITGGVDPFPLGHSIYDRGAYTIQALKQFAPDLVLTREQTNDPEVQRRYNLREIPRNRFRLPADARYFEVATCMVRLEPGLSVQLAMSDGTAKFSDLQAALIDKARPCVGGAKSVQVDPTQFRLYIADAVYRWAEAAQNKGSLIPSS</sequence>
<evidence type="ECO:0000313" key="3">
    <source>
        <dbReference type="Proteomes" id="UP000529795"/>
    </source>
</evidence>
<gene>
    <name evidence="2" type="ORF">GGQ80_000508</name>
</gene>
<name>A0A840F7R9_9SPHN</name>
<feature type="signal peptide" evidence="1">
    <location>
        <begin position="1"/>
        <end position="18"/>
    </location>
</feature>
<evidence type="ECO:0000256" key="1">
    <source>
        <dbReference type="SAM" id="SignalP"/>
    </source>
</evidence>
<accession>A0A840F7R9</accession>
<keyword evidence="1" id="KW-0732">Signal</keyword>
<reference evidence="2 3" key="1">
    <citation type="submission" date="2020-08" db="EMBL/GenBank/DDBJ databases">
        <title>Genomic Encyclopedia of Type Strains, Phase IV (KMG-IV): sequencing the most valuable type-strain genomes for metagenomic binning, comparative biology and taxonomic classification.</title>
        <authorList>
            <person name="Goeker M."/>
        </authorList>
    </citation>
    <scope>NUCLEOTIDE SEQUENCE [LARGE SCALE GENOMIC DNA]</scope>
    <source>
        <strain evidence="2 3">YC6723</strain>
    </source>
</reference>
<protein>
    <submittedName>
        <fullName evidence="2">Uncharacterized protein</fullName>
    </submittedName>
</protein>
<proteinExistence type="predicted"/>
<dbReference type="RefSeq" id="WP_183982210.1">
    <property type="nucleotide sequence ID" value="NZ_JACIEV010000001.1"/>
</dbReference>
<comment type="caution">
    <text evidence="2">The sequence shown here is derived from an EMBL/GenBank/DDBJ whole genome shotgun (WGS) entry which is preliminary data.</text>
</comment>
<keyword evidence="3" id="KW-1185">Reference proteome</keyword>
<organism evidence="2 3">
    <name type="scientific">Sphingomonas jinjuensis</name>
    <dbReference type="NCBI Taxonomy" id="535907"/>
    <lineage>
        <taxon>Bacteria</taxon>
        <taxon>Pseudomonadati</taxon>
        <taxon>Pseudomonadota</taxon>
        <taxon>Alphaproteobacteria</taxon>
        <taxon>Sphingomonadales</taxon>
        <taxon>Sphingomonadaceae</taxon>
        <taxon>Sphingomonas</taxon>
    </lineage>
</organism>
<dbReference type="AlphaFoldDB" id="A0A840F7R9"/>
<evidence type="ECO:0000313" key="2">
    <source>
        <dbReference type="EMBL" id="MBB4152632.1"/>
    </source>
</evidence>
<feature type="chain" id="PRO_5032996767" evidence="1">
    <location>
        <begin position="19"/>
        <end position="299"/>
    </location>
</feature>
<dbReference type="EMBL" id="JACIEV010000001">
    <property type="protein sequence ID" value="MBB4152632.1"/>
    <property type="molecule type" value="Genomic_DNA"/>
</dbReference>